<keyword evidence="5" id="KW-1185">Reference proteome</keyword>
<dbReference type="Pfam" id="PF00501">
    <property type="entry name" value="AMP-binding"/>
    <property type="match status" value="1"/>
</dbReference>
<organism evidence="5 6">
    <name type="scientific">Hyalella azteca</name>
    <name type="common">Amphipod</name>
    <dbReference type="NCBI Taxonomy" id="294128"/>
    <lineage>
        <taxon>Eukaryota</taxon>
        <taxon>Metazoa</taxon>
        <taxon>Ecdysozoa</taxon>
        <taxon>Arthropoda</taxon>
        <taxon>Crustacea</taxon>
        <taxon>Multicrustacea</taxon>
        <taxon>Malacostraca</taxon>
        <taxon>Eumalacostraca</taxon>
        <taxon>Peracarida</taxon>
        <taxon>Amphipoda</taxon>
        <taxon>Senticaudata</taxon>
        <taxon>Talitrida</taxon>
        <taxon>Talitroidea</taxon>
        <taxon>Hyalellidae</taxon>
        <taxon>Hyalella</taxon>
    </lineage>
</organism>
<protein>
    <submittedName>
        <fullName evidence="6">Luciferin 4-monooxygenase</fullName>
    </submittedName>
</protein>
<feature type="non-terminal residue" evidence="6">
    <location>
        <position position="446"/>
    </location>
</feature>
<dbReference type="PROSITE" id="PS00455">
    <property type="entry name" value="AMP_BINDING"/>
    <property type="match status" value="1"/>
</dbReference>
<dbReference type="Pfam" id="PF13193">
    <property type="entry name" value="AMP-binding_C"/>
    <property type="match status" value="1"/>
</dbReference>
<dbReference type="Gene3D" id="3.40.50.12780">
    <property type="entry name" value="N-terminal domain of ligase-like"/>
    <property type="match status" value="1"/>
</dbReference>
<feature type="domain" description="AMP-binding enzyme C-terminal" evidence="4">
    <location>
        <begin position="382"/>
        <end position="446"/>
    </location>
</feature>
<evidence type="ECO:0000313" key="5">
    <source>
        <dbReference type="Proteomes" id="UP000694843"/>
    </source>
</evidence>
<keyword evidence="2" id="KW-0576">Peroxisome</keyword>
<comment type="subcellular location">
    <subcellularLocation>
        <location evidence="1">Peroxisome</location>
    </subcellularLocation>
</comment>
<dbReference type="OMA" id="HALMFAY"/>
<dbReference type="GeneID" id="108672317"/>
<dbReference type="OrthoDB" id="10253869at2759"/>
<evidence type="ECO:0000256" key="2">
    <source>
        <dbReference type="ARBA" id="ARBA00023140"/>
    </source>
</evidence>
<dbReference type="InterPro" id="IPR025110">
    <property type="entry name" value="AMP-bd_C"/>
</dbReference>
<dbReference type="GO" id="GO:0046949">
    <property type="term" value="P:fatty-acyl-CoA biosynthetic process"/>
    <property type="evidence" value="ECO:0007669"/>
    <property type="project" value="TreeGrafter"/>
</dbReference>
<dbReference type="InterPro" id="IPR042099">
    <property type="entry name" value="ANL_N_sf"/>
</dbReference>
<dbReference type="GO" id="GO:0005777">
    <property type="term" value="C:peroxisome"/>
    <property type="evidence" value="ECO:0007669"/>
    <property type="project" value="UniProtKB-SubCell"/>
</dbReference>
<evidence type="ECO:0000256" key="1">
    <source>
        <dbReference type="ARBA" id="ARBA00004275"/>
    </source>
</evidence>
<gene>
    <name evidence="6" type="primary">LOC108672317</name>
</gene>
<dbReference type="PANTHER" id="PTHR24096:SF353">
    <property type="entry name" value="GH16244P-RELATED"/>
    <property type="match status" value="1"/>
</dbReference>
<reference evidence="6" key="1">
    <citation type="submission" date="2025-08" db="UniProtKB">
        <authorList>
            <consortium name="RefSeq"/>
        </authorList>
    </citation>
    <scope>IDENTIFICATION</scope>
</reference>
<dbReference type="InterPro" id="IPR020845">
    <property type="entry name" value="AMP-binding_CS"/>
</dbReference>
<sequence>MTYGEYGDHLLRWGGYLQRQGLVKGCVVAVLSPNTIDLNPLAYGTMLVGCVYTGIKPRKKVPLTSLAQKALELAQLSIPLVCIGPAGPDSLARAEEIMMSSEIAFAEPAQLSGEEVVAVVYSSGTSGPPKGVCVTHNAAIASLDMMKHPMFYIPVIARDQEDVSITQLFPLFHVAGLIAVGALGLRQGFRLVNFMRFDPRTFLDNIFTYKVNGVHLLPSLMNFALTQEKFNPENCRHIDAILTGAAPVPQSSAEAVMRRVGPQARLFHGYGMTEMLFVSQDPVYETRYGSTGLLFPGLEAKVRHVETGETLAPGDRGELCLRGPSMMKEYLNNVAATRDAIDDDGWYHTGDVGCFDDEGFLKIIDRTKEMIKVNAYQVSPSELEDVILQLGEVQEVCVLGVPHPKTGEAPRAFVRTSVPIGEDKVVAHVAAQCARYKHLTGGVEFV</sequence>
<accession>A0A8B7NP18</accession>
<evidence type="ECO:0000313" key="6">
    <source>
        <dbReference type="RefSeq" id="XP_018015447.1"/>
    </source>
</evidence>
<dbReference type="GO" id="GO:0004467">
    <property type="term" value="F:long-chain fatty acid-CoA ligase activity"/>
    <property type="evidence" value="ECO:0007669"/>
    <property type="project" value="TreeGrafter"/>
</dbReference>
<dbReference type="PANTHER" id="PTHR24096">
    <property type="entry name" value="LONG-CHAIN-FATTY-ACID--COA LIGASE"/>
    <property type="match status" value="1"/>
</dbReference>
<dbReference type="InterPro" id="IPR045851">
    <property type="entry name" value="AMP-bd_C_sf"/>
</dbReference>
<proteinExistence type="predicted"/>
<dbReference type="RefSeq" id="XP_018015447.1">
    <property type="nucleotide sequence ID" value="XM_018159958.1"/>
</dbReference>
<dbReference type="KEGG" id="hazt:108672317"/>
<evidence type="ECO:0000259" key="4">
    <source>
        <dbReference type="Pfam" id="PF13193"/>
    </source>
</evidence>
<evidence type="ECO:0000259" key="3">
    <source>
        <dbReference type="Pfam" id="PF00501"/>
    </source>
</evidence>
<dbReference type="AlphaFoldDB" id="A0A8B7NP18"/>
<dbReference type="SUPFAM" id="SSF56801">
    <property type="entry name" value="Acetyl-CoA synthetase-like"/>
    <property type="match status" value="1"/>
</dbReference>
<name>A0A8B7NP18_HYAAZ</name>
<feature type="domain" description="AMP-dependent synthetase/ligase" evidence="3">
    <location>
        <begin position="1"/>
        <end position="331"/>
    </location>
</feature>
<dbReference type="InterPro" id="IPR000873">
    <property type="entry name" value="AMP-dep_synth/lig_dom"/>
</dbReference>
<dbReference type="Gene3D" id="3.30.300.30">
    <property type="match status" value="1"/>
</dbReference>
<dbReference type="Proteomes" id="UP000694843">
    <property type="component" value="Unplaced"/>
</dbReference>